<dbReference type="PANTHER" id="PTHR30390:SF6">
    <property type="entry name" value="DNAA INITIATOR-ASSOCIATING PROTEIN DIAA"/>
    <property type="match status" value="1"/>
</dbReference>
<dbReference type="AlphaFoldDB" id="A0A561BQT8"/>
<dbReference type="RefSeq" id="WP_145805914.1">
    <property type="nucleotide sequence ID" value="NZ_VIVK01000001.1"/>
</dbReference>
<dbReference type="InterPro" id="IPR001347">
    <property type="entry name" value="SIS_dom"/>
</dbReference>
<dbReference type="GO" id="GO:1901135">
    <property type="term" value="P:carbohydrate derivative metabolic process"/>
    <property type="evidence" value="ECO:0007669"/>
    <property type="project" value="InterPro"/>
</dbReference>
<dbReference type="PANTHER" id="PTHR30390">
    <property type="entry name" value="SEDOHEPTULOSE 7-PHOSPHATE ISOMERASE / DNAA INITIATOR-ASSOCIATING FACTOR FOR REPLICATION INITIATION"/>
    <property type="match status" value="1"/>
</dbReference>
<accession>A0A561BQT8</accession>
<dbReference type="Proteomes" id="UP000318380">
    <property type="component" value="Unassembled WGS sequence"/>
</dbReference>
<dbReference type="InterPro" id="IPR050099">
    <property type="entry name" value="SIS_GmhA/DiaA_subfam"/>
</dbReference>
<gene>
    <name evidence="2" type="ORF">FB561_2346</name>
</gene>
<dbReference type="GO" id="GO:0016853">
    <property type="term" value="F:isomerase activity"/>
    <property type="evidence" value="ECO:0007669"/>
    <property type="project" value="UniProtKB-KW"/>
</dbReference>
<reference evidence="2 3" key="1">
    <citation type="submission" date="2019-06" db="EMBL/GenBank/DDBJ databases">
        <title>Sequencing the genomes of 1000 actinobacteria strains.</title>
        <authorList>
            <person name="Klenk H.-P."/>
        </authorList>
    </citation>
    <scope>NUCLEOTIDE SEQUENCE [LARGE SCALE GENOMIC DNA]</scope>
    <source>
        <strain evidence="2 3">DSM 24683</strain>
    </source>
</reference>
<dbReference type="CDD" id="cd05006">
    <property type="entry name" value="SIS_GmhA"/>
    <property type="match status" value="1"/>
</dbReference>
<name>A0A561BQT8_9ACTN</name>
<evidence type="ECO:0000313" key="3">
    <source>
        <dbReference type="Proteomes" id="UP000318380"/>
    </source>
</evidence>
<dbReference type="EMBL" id="VIVK01000001">
    <property type="protein sequence ID" value="TWD81236.1"/>
    <property type="molecule type" value="Genomic_DNA"/>
</dbReference>
<dbReference type="GO" id="GO:0097367">
    <property type="term" value="F:carbohydrate derivative binding"/>
    <property type="evidence" value="ECO:0007669"/>
    <property type="project" value="InterPro"/>
</dbReference>
<evidence type="ECO:0000313" key="2">
    <source>
        <dbReference type="EMBL" id="TWD81236.1"/>
    </source>
</evidence>
<proteinExistence type="predicted"/>
<protein>
    <submittedName>
        <fullName evidence="2">Phosphoheptose isomerase</fullName>
    </submittedName>
</protein>
<keyword evidence="3" id="KW-1185">Reference proteome</keyword>
<dbReference type="Gene3D" id="3.40.50.10490">
    <property type="entry name" value="Glucose-6-phosphate isomerase like protein, domain 1"/>
    <property type="match status" value="1"/>
</dbReference>
<dbReference type="PROSITE" id="PS51464">
    <property type="entry name" value="SIS"/>
    <property type="match status" value="1"/>
</dbReference>
<dbReference type="OrthoDB" id="9810929at2"/>
<organism evidence="2 3">
    <name type="scientific">Kribbella amoyensis</name>
    <dbReference type="NCBI Taxonomy" id="996641"/>
    <lineage>
        <taxon>Bacteria</taxon>
        <taxon>Bacillati</taxon>
        <taxon>Actinomycetota</taxon>
        <taxon>Actinomycetes</taxon>
        <taxon>Propionibacteriales</taxon>
        <taxon>Kribbellaceae</taxon>
        <taxon>Kribbella</taxon>
    </lineage>
</organism>
<keyword evidence="2" id="KW-0413">Isomerase</keyword>
<dbReference type="InterPro" id="IPR035461">
    <property type="entry name" value="GmhA/DiaA"/>
</dbReference>
<dbReference type="InterPro" id="IPR046348">
    <property type="entry name" value="SIS_dom_sf"/>
</dbReference>
<comment type="caution">
    <text evidence="2">The sequence shown here is derived from an EMBL/GenBank/DDBJ whole genome shotgun (WGS) entry which is preliminary data.</text>
</comment>
<dbReference type="Pfam" id="PF13580">
    <property type="entry name" value="SIS_2"/>
    <property type="match status" value="1"/>
</dbReference>
<sequence length="214" mass="22669">MRTTLTEVGSPDTAPSAAGRLLDGQLDRHAEVAAAMRDRLPQVQAVAEELIRRLEAGGVVYTYGNGGSAADAQHLVGELIGRYLRERRPLPAVALIGDAAVVSCIANDYSYDDVFARQIRALARPQDIVVGFSTSGTSPTVVNGLAAARANGACSVAFTSTRGQDLAAAADLAVVVPAEETARIQEMHLLALHLISELVDRWAYETDDETVENA</sequence>
<evidence type="ECO:0000259" key="1">
    <source>
        <dbReference type="PROSITE" id="PS51464"/>
    </source>
</evidence>
<feature type="domain" description="SIS" evidence="1">
    <location>
        <begin position="50"/>
        <end position="209"/>
    </location>
</feature>
<dbReference type="SUPFAM" id="SSF53697">
    <property type="entry name" value="SIS domain"/>
    <property type="match status" value="1"/>
</dbReference>